<evidence type="ECO:0008006" key="7">
    <source>
        <dbReference type="Google" id="ProtNLM"/>
    </source>
</evidence>
<dbReference type="AlphaFoldDB" id="A0A8I0JZK9"/>
<evidence type="ECO:0000256" key="1">
    <source>
        <dbReference type="SAM" id="MobiDB-lite"/>
    </source>
</evidence>
<protein>
    <recommendedName>
        <fullName evidence="7">Copper chaperone PCu(A)C</fullName>
    </recommendedName>
</protein>
<name>A0A8I0JZK9_9ACTN</name>
<feature type="chain" id="PRO_5038426332" description="Copper chaperone PCu(A)C" evidence="2">
    <location>
        <begin position="22"/>
        <end position="186"/>
    </location>
</feature>
<evidence type="ECO:0000313" key="6">
    <source>
        <dbReference type="Proteomes" id="UP000620591"/>
    </source>
</evidence>
<dbReference type="EMBL" id="CP060587">
    <property type="protein sequence ID" value="QNL94059.1"/>
    <property type="molecule type" value="Genomic_DNA"/>
</dbReference>
<proteinExistence type="predicted"/>
<evidence type="ECO:0000256" key="2">
    <source>
        <dbReference type="SAM" id="SignalP"/>
    </source>
</evidence>
<dbReference type="Proteomes" id="UP000620591">
    <property type="component" value="Unassembled WGS sequence"/>
</dbReference>
<gene>
    <name evidence="4" type="ORF">H9L21_13335</name>
    <name evidence="3" type="ORF">IBG24_07230</name>
</gene>
<accession>A0A8I0JZK9</accession>
<keyword evidence="5" id="KW-1185">Reference proteome</keyword>
<organism evidence="3 6">
    <name type="scientific">Aeromicrobium senzhongii</name>
    <dbReference type="NCBI Taxonomy" id="2663859"/>
    <lineage>
        <taxon>Bacteria</taxon>
        <taxon>Bacillati</taxon>
        <taxon>Actinomycetota</taxon>
        <taxon>Actinomycetes</taxon>
        <taxon>Propionibacteriales</taxon>
        <taxon>Nocardioidaceae</taxon>
        <taxon>Aeromicrobium</taxon>
    </lineage>
</organism>
<dbReference type="EMBL" id="JACTVM010000002">
    <property type="protein sequence ID" value="MBC9226102.1"/>
    <property type="molecule type" value="Genomic_DNA"/>
</dbReference>
<feature type="signal peptide" evidence="2">
    <location>
        <begin position="1"/>
        <end position="21"/>
    </location>
</feature>
<evidence type="ECO:0000313" key="5">
    <source>
        <dbReference type="Proteomes" id="UP000515871"/>
    </source>
</evidence>
<dbReference type="Proteomes" id="UP000515871">
    <property type="component" value="Chromosome"/>
</dbReference>
<dbReference type="RefSeq" id="WP_154596505.1">
    <property type="nucleotide sequence ID" value="NZ_CP060587.1"/>
</dbReference>
<dbReference type="PROSITE" id="PS51257">
    <property type="entry name" value="PROKAR_LIPOPROTEIN"/>
    <property type="match status" value="1"/>
</dbReference>
<feature type="region of interest" description="Disordered" evidence="1">
    <location>
        <begin position="149"/>
        <end position="186"/>
    </location>
</feature>
<sequence>MSTRRTVATVALALIAPFALSACGTSFRAQTNQQYQASVGSDLRTGPVQVFNGLLVDNGDGTATFSGGLLANEAQTIETVSIDGAAKKLPRPISVKPQQLLTLGAEGEIVVKLVEVTAGDYVTISFAATPGGDSSLEVPIVARDSMYDSVAKRPKPGATATPQEDETDPAMPETNDDQEDTSPPAG</sequence>
<keyword evidence="2" id="KW-0732">Signal</keyword>
<evidence type="ECO:0000313" key="4">
    <source>
        <dbReference type="EMBL" id="QNL94059.1"/>
    </source>
</evidence>
<evidence type="ECO:0000313" key="3">
    <source>
        <dbReference type="EMBL" id="MBC9226102.1"/>
    </source>
</evidence>
<reference evidence="3" key="1">
    <citation type="submission" date="2020-09" db="EMBL/GenBank/DDBJ databases">
        <title>Novel species in genus Aeromicrobium.</title>
        <authorList>
            <person name="Zhang G."/>
        </authorList>
    </citation>
    <scope>NUCLEOTIDE SEQUENCE</scope>
    <source>
        <strain evidence="5">zg-629</strain>
        <strain evidence="4">Zg-629</strain>
        <strain evidence="3">Zg-636</strain>
    </source>
</reference>
<feature type="compositionally biased region" description="Acidic residues" evidence="1">
    <location>
        <begin position="163"/>
        <end position="180"/>
    </location>
</feature>